<dbReference type="SUPFAM" id="SSF46785">
    <property type="entry name" value="Winged helix' DNA-binding domain"/>
    <property type="match status" value="1"/>
</dbReference>
<keyword evidence="3" id="KW-0949">S-adenosyl-L-methionine</keyword>
<dbReference type="PANTHER" id="PTHR43712">
    <property type="entry name" value="PUTATIVE (AFU_ORTHOLOGUE AFUA_4G14580)-RELATED"/>
    <property type="match status" value="1"/>
</dbReference>
<dbReference type="AlphaFoldDB" id="A0AA39R539"/>
<dbReference type="EMBL" id="JAFEKC020000006">
    <property type="protein sequence ID" value="KAK0513980.1"/>
    <property type="molecule type" value="Genomic_DNA"/>
</dbReference>
<keyword evidence="7" id="KW-1185">Reference proteome</keyword>
<dbReference type="PIRSF" id="PIRSF005739">
    <property type="entry name" value="O-mtase"/>
    <property type="match status" value="1"/>
</dbReference>
<dbReference type="Gene3D" id="1.10.10.10">
    <property type="entry name" value="Winged helix-like DNA-binding domain superfamily/Winged helix DNA-binding domain"/>
    <property type="match status" value="1"/>
</dbReference>
<dbReference type="Proteomes" id="UP001166286">
    <property type="component" value="Unassembled WGS sequence"/>
</dbReference>
<dbReference type="GO" id="GO:0032259">
    <property type="term" value="P:methylation"/>
    <property type="evidence" value="ECO:0007669"/>
    <property type="project" value="UniProtKB-KW"/>
</dbReference>
<feature type="active site" description="Proton acceptor" evidence="4">
    <location>
        <position position="308"/>
    </location>
</feature>
<dbReference type="InterPro" id="IPR036388">
    <property type="entry name" value="WH-like_DNA-bd_sf"/>
</dbReference>
<name>A0AA39R539_9LECA</name>
<dbReference type="Pfam" id="PF00891">
    <property type="entry name" value="Methyltransf_2"/>
    <property type="match status" value="1"/>
</dbReference>
<dbReference type="InterPro" id="IPR029063">
    <property type="entry name" value="SAM-dependent_MTases_sf"/>
</dbReference>
<dbReference type="InterPro" id="IPR001077">
    <property type="entry name" value="COMT_C"/>
</dbReference>
<keyword evidence="1" id="KW-0489">Methyltransferase</keyword>
<evidence type="ECO:0000313" key="7">
    <source>
        <dbReference type="Proteomes" id="UP001166286"/>
    </source>
</evidence>
<evidence type="ECO:0000256" key="2">
    <source>
        <dbReference type="ARBA" id="ARBA00022679"/>
    </source>
</evidence>
<evidence type="ECO:0000313" key="6">
    <source>
        <dbReference type="EMBL" id="KAK0513980.1"/>
    </source>
</evidence>
<comment type="caution">
    <text evidence="6">The sequence shown here is derived from an EMBL/GenBank/DDBJ whole genome shotgun (WGS) entry which is preliminary data.</text>
</comment>
<dbReference type="Gene3D" id="3.40.50.150">
    <property type="entry name" value="Vaccinia Virus protein VP39"/>
    <property type="match status" value="1"/>
</dbReference>
<dbReference type="PANTHER" id="PTHR43712:SF11">
    <property type="entry name" value="O-METHYLTRANSFERASE (AFU_ORTHOLOGUE AFUA_2G17820)-RELATED"/>
    <property type="match status" value="1"/>
</dbReference>
<dbReference type="InterPro" id="IPR036390">
    <property type="entry name" value="WH_DNA-bd_sf"/>
</dbReference>
<keyword evidence="2" id="KW-0808">Transferase</keyword>
<evidence type="ECO:0000259" key="5">
    <source>
        <dbReference type="Pfam" id="PF00891"/>
    </source>
</evidence>
<evidence type="ECO:0000256" key="3">
    <source>
        <dbReference type="ARBA" id="ARBA00022691"/>
    </source>
</evidence>
<accession>A0AA39R539</accession>
<dbReference type="GO" id="GO:0008171">
    <property type="term" value="F:O-methyltransferase activity"/>
    <property type="evidence" value="ECO:0007669"/>
    <property type="project" value="InterPro"/>
</dbReference>
<evidence type="ECO:0000256" key="4">
    <source>
        <dbReference type="PIRSR" id="PIRSR005739-1"/>
    </source>
</evidence>
<reference evidence="6" key="1">
    <citation type="submission" date="2023-03" db="EMBL/GenBank/DDBJ databases">
        <title>Complete genome of Cladonia borealis.</title>
        <authorList>
            <person name="Park H."/>
        </authorList>
    </citation>
    <scope>NUCLEOTIDE SEQUENCE</scope>
    <source>
        <strain evidence="6">ANT050790</strain>
    </source>
</reference>
<proteinExistence type="predicted"/>
<dbReference type="PROSITE" id="PS51683">
    <property type="entry name" value="SAM_OMT_II"/>
    <property type="match status" value="1"/>
</dbReference>
<dbReference type="InterPro" id="IPR016461">
    <property type="entry name" value="COMT-like"/>
</dbReference>
<sequence length="401" mass="46031">MASLPVNHSNVLQALRDVNKAAQLDITGADQTHTDLLESIRKLTLVVEKPVETLIRFRFEPLRNAAVRMALEANLLQTIWENKGKPISAQVLAEISGYDALFITRIMRLVTYVGYCDEVGENEYAANGVTYLLNTPGMIGGERHLYDLFFPIGAVLPQYMRETGFHQFPIKPEDKNPFYYAHDVQFWEFFDKYPEHRKDFDEYMAARRRGFAMWHETFPLTEIVGTNVKTDPEAVLLVDVGGNQGHEITSFHRAHPELPGRLILQDLPPMIERVSKDPPEGIELMPYDFFNPQPVKGARVYYFRSICHDWPDDRAQVLLTNTAKAMVKGYSRILIDEYVLHNTEASFRGSSMDILMMMYNSGMERTMRQWEGLLEACGLEIIKVWGMHSGFEQLIECQLKA</sequence>
<dbReference type="SUPFAM" id="SSF53335">
    <property type="entry name" value="S-adenosyl-L-methionine-dependent methyltransferases"/>
    <property type="match status" value="1"/>
</dbReference>
<protein>
    <recommendedName>
        <fullName evidence="5">O-methyltransferase C-terminal domain-containing protein</fullName>
    </recommendedName>
</protein>
<organism evidence="6 7">
    <name type="scientific">Cladonia borealis</name>
    <dbReference type="NCBI Taxonomy" id="184061"/>
    <lineage>
        <taxon>Eukaryota</taxon>
        <taxon>Fungi</taxon>
        <taxon>Dikarya</taxon>
        <taxon>Ascomycota</taxon>
        <taxon>Pezizomycotina</taxon>
        <taxon>Lecanoromycetes</taxon>
        <taxon>OSLEUM clade</taxon>
        <taxon>Lecanoromycetidae</taxon>
        <taxon>Lecanorales</taxon>
        <taxon>Lecanorineae</taxon>
        <taxon>Cladoniaceae</taxon>
        <taxon>Cladonia</taxon>
    </lineage>
</organism>
<gene>
    <name evidence="6" type="ORF">JMJ35_003702</name>
</gene>
<feature type="domain" description="O-methyltransferase C-terminal" evidence="5">
    <location>
        <begin position="235"/>
        <end position="378"/>
    </location>
</feature>
<evidence type="ECO:0000256" key="1">
    <source>
        <dbReference type="ARBA" id="ARBA00022603"/>
    </source>
</evidence>